<name>A0ACC2IMC5_9PLEO</name>
<evidence type="ECO:0000313" key="1">
    <source>
        <dbReference type="EMBL" id="KAJ8116214.1"/>
    </source>
</evidence>
<dbReference type="EMBL" id="JAPHNI010000104">
    <property type="protein sequence ID" value="KAJ8116214.1"/>
    <property type="molecule type" value="Genomic_DNA"/>
</dbReference>
<protein>
    <submittedName>
        <fullName evidence="1">Uncharacterized protein</fullName>
    </submittedName>
</protein>
<proteinExistence type="predicted"/>
<comment type="caution">
    <text evidence="1">The sequence shown here is derived from an EMBL/GenBank/DDBJ whole genome shotgun (WGS) entry which is preliminary data.</text>
</comment>
<keyword evidence="2" id="KW-1185">Reference proteome</keyword>
<accession>A0ACC2IMC5</accession>
<reference evidence="1" key="1">
    <citation type="submission" date="2022-11" db="EMBL/GenBank/DDBJ databases">
        <title>Genome Sequence of Boeremia exigua.</title>
        <authorList>
            <person name="Buettner E."/>
        </authorList>
    </citation>
    <scope>NUCLEOTIDE SEQUENCE</scope>
    <source>
        <strain evidence="1">CU02</strain>
    </source>
</reference>
<dbReference type="Proteomes" id="UP001153331">
    <property type="component" value="Unassembled WGS sequence"/>
</dbReference>
<organism evidence="1 2">
    <name type="scientific">Boeremia exigua</name>
    <dbReference type="NCBI Taxonomy" id="749465"/>
    <lineage>
        <taxon>Eukaryota</taxon>
        <taxon>Fungi</taxon>
        <taxon>Dikarya</taxon>
        <taxon>Ascomycota</taxon>
        <taxon>Pezizomycotina</taxon>
        <taxon>Dothideomycetes</taxon>
        <taxon>Pleosporomycetidae</taxon>
        <taxon>Pleosporales</taxon>
        <taxon>Pleosporineae</taxon>
        <taxon>Didymellaceae</taxon>
        <taxon>Boeremia</taxon>
    </lineage>
</organism>
<evidence type="ECO:0000313" key="2">
    <source>
        <dbReference type="Proteomes" id="UP001153331"/>
    </source>
</evidence>
<gene>
    <name evidence="1" type="ORF">OPT61_g2327</name>
</gene>
<sequence length="948" mass="101625">MKLSARKELEHVLFKRCVECPSARPSCDGMDCSGGKVCVLTPQSCDACALVTCEIDPTAPPSTPSKPNVGAIAGGVIGGIVVIAVLVFIIWKYCLKGKRRPMSEMEWHEEEMEQQEKADNDFESRRSARASTHTVASMASSVLTRASNIIQIAYIPGVTNRSGPGSPDLLVPPVPPVPAMSPSSAMSSPYSNADRHFFVPDFRDSMASDSTRQSIAPSLARNSVASTMYRQNAIVSPLPAQTIVRGKAAVVSVKSNGSNTPDDAVSMMSTPPVPQVDPKHAQQVKPIRIQMPGLSSKSSVQSTATLGPVRALNITKKKSSDTTPPKSSSSSFTSGDRTAVATPEALVPPARPLTNYSVASTDSGVSHARARQAVSLAESDSESDEEDHQRSRQSLLRNSLSSRDSGVTEIQDATPTGLVDIRSPFSDSLAVDRSDRPAIGSRITSYDTDRSRMPMTPIVEESERRASAMSKRDQSPFADNNRSDLNVIVYNNTVGSATHHILSTTGDKPIYYAHCPGNPLLKHLPAPSQFCMPSSATQRIEALSNHLAASAPTPTNQSRTMSTEKKPPITCHVLDTTIGKPAANIPVVLTLLNPPSSSSSSSPLKFSATTNGDGRVTAWKPSSPFSSQGLEEVFHEAGDKKYSLTFDTEGYFGGRGVNTFFPEVVVQFVICPLKSTTALPSLISNQWPWSTPHPLAVETELEGLGVPRLVGRYTIEDYGLTTQRVQMLSIGIEAKDAEGSRCSRFRQCKVRSVTVGRLADGLSPGRFPKALQMHREKERNADQIDEGPHGCCWGSSAPLVAGEAKGVVISVAYGAVRGCSALSGCGTASAGSSPEDAGSRYYLGKKLRHFQKLLAVLPSDLIANASIVIVTTSNNPRRRLGKSLTKIPVISISFGPSYRWERLHRGLTSPSKFLEISQTIASSLAALFNIDIRIAETYPALCALYCLA</sequence>